<dbReference type="InterPro" id="IPR050834">
    <property type="entry name" value="Glycosyltransf_2"/>
</dbReference>
<accession>A0ABW4YES5</accession>
<gene>
    <name evidence="2" type="ORF">ACFSJC_19135</name>
</gene>
<keyword evidence="2" id="KW-0328">Glycosyltransferase</keyword>
<dbReference type="GO" id="GO:0016757">
    <property type="term" value="F:glycosyltransferase activity"/>
    <property type="evidence" value="ECO:0007669"/>
    <property type="project" value="UniProtKB-KW"/>
</dbReference>
<name>A0ABW4YES5_9GAMM</name>
<proteinExistence type="predicted"/>
<dbReference type="SUPFAM" id="SSF53448">
    <property type="entry name" value="Nucleotide-diphospho-sugar transferases"/>
    <property type="match status" value="1"/>
</dbReference>
<comment type="caution">
    <text evidence="2">The sequence shown here is derived from an EMBL/GenBank/DDBJ whole genome shotgun (WGS) entry which is preliminary data.</text>
</comment>
<evidence type="ECO:0000259" key="1">
    <source>
        <dbReference type="Pfam" id="PF00535"/>
    </source>
</evidence>
<dbReference type="Pfam" id="PF00535">
    <property type="entry name" value="Glycos_transf_2"/>
    <property type="match status" value="1"/>
</dbReference>
<organism evidence="2 3">
    <name type="scientific">Thiorhodococcus fuscus</name>
    <dbReference type="NCBI Taxonomy" id="527200"/>
    <lineage>
        <taxon>Bacteria</taxon>
        <taxon>Pseudomonadati</taxon>
        <taxon>Pseudomonadota</taxon>
        <taxon>Gammaproteobacteria</taxon>
        <taxon>Chromatiales</taxon>
        <taxon>Chromatiaceae</taxon>
        <taxon>Thiorhodococcus</taxon>
    </lineage>
</organism>
<feature type="domain" description="Glycosyltransferase 2-like" evidence="1">
    <location>
        <begin position="10"/>
        <end position="128"/>
    </location>
</feature>
<keyword evidence="3" id="KW-1185">Reference proteome</keyword>
<dbReference type="EC" id="2.4.-.-" evidence="2"/>
<evidence type="ECO:0000313" key="3">
    <source>
        <dbReference type="Proteomes" id="UP001597337"/>
    </source>
</evidence>
<dbReference type="PANTHER" id="PTHR43685:SF2">
    <property type="entry name" value="GLYCOSYLTRANSFERASE 2-LIKE DOMAIN-CONTAINING PROTEIN"/>
    <property type="match status" value="1"/>
</dbReference>
<dbReference type="PANTHER" id="PTHR43685">
    <property type="entry name" value="GLYCOSYLTRANSFERASE"/>
    <property type="match status" value="1"/>
</dbReference>
<reference evidence="3" key="1">
    <citation type="journal article" date="2019" name="Int. J. Syst. Evol. Microbiol.">
        <title>The Global Catalogue of Microorganisms (GCM) 10K type strain sequencing project: providing services to taxonomists for standard genome sequencing and annotation.</title>
        <authorList>
            <consortium name="The Broad Institute Genomics Platform"/>
            <consortium name="The Broad Institute Genome Sequencing Center for Infectious Disease"/>
            <person name="Wu L."/>
            <person name="Ma J."/>
        </authorList>
    </citation>
    <scope>NUCLEOTIDE SEQUENCE [LARGE SCALE GENOMIC DNA]</scope>
    <source>
        <strain evidence="3">KACC 12597</strain>
    </source>
</reference>
<keyword evidence="2" id="KW-0808">Transferase</keyword>
<dbReference type="Gene3D" id="3.90.550.10">
    <property type="entry name" value="Spore Coat Polysaccharide Biosynthesis Protein SpsA, Chain A"/>
    <property type="match status" value="1"/>
</dbReference>
<dbReference type="CDD" id="cd06433">
    <property type="entry name" value="GT_2_WfgS_like"/>
    <property type="match status" value="1"/>
</dbReference>
<protein>
    <submittedName>
        <fullName evidence="2">Glycosyltransferase family 2 protein</fullName>
        <ecNumber evidence="2">2.4.-.-</ecNumber>
    </submittedName>
</protein>
<dbReference type="RefSeq" id="WP_386028800.1">
    <property type="nucleotide sequence ID" value="NZ_JBHUHX010000061.1"/>
</dbReference>
<dbReference type="InterPro" id="IPR029044">
    <property type="entry name" value="Nucleotide-diphossugar_trans"/>
</dbReference>
<sequence length="296" mass="33108">MTGERQPQVSIVMPSLNQARFLGAAIDSVLEQDYPRIELIVADGVSTDETLALLEARARTDPRLCWFSAPDTGPAQAVNRALVRARGILIGWLNADDIYAPGAVTRAVEALSGHPEWLMVYGHGEHIDVRGGVLEPYPTLPPETPFDRFRDGCFLCQPTVFFRRTLWLLLGPLDETLQTAFDFDYWLRAFAQMPERIGFVDRVQARSRLHADGITLRQRQSVMREGMAVLARHFGTAPPNWVRTYVEELVDGRVPIAAEVCAKEVALAFLDEVRPLLSPADYWTLLAQIGSDPRLV</sequence>
<dbReference type="EMBL" id="JBHUHX010000061">
    <property type="protein sequence ID" value="MFD2113968.1"/>
    <property type="molecule type" value="Genomic_DNA"/>
</dbReference>
<dbReference type="InterPro" id="IPR001173">
    <property type="entry name" value="Glyco_trans_2-like"/>
</dbReference>
<evidence type="ECO:0000313" key="2">
    <source>
        <dbReference type="EMBL" id="MFD2113968.1"/>
    </source>
</evidence>
<dbReference type="Proteomes" id="UP001597337">
    <property type="component" value="Unassembled WGS sequence"/>
</dbReference>